<feature type="signal peptide" evidence="8">
    <location>
        <begin position="1"/>
        <end position="25"/>
    </location>
</feature>
<dbReference type="CDD" id="cd04852">
    <property type="entry name" value="Peptidases_S8_3"/>
    <property type="match status" value="1"/>
</dbReference>
<dbReference type="InterPro" id="IPR034197">
    <property type="entry name" value="Peptidases_S8_3"/>
</dbReference>
<sequence length="771" mass="83041">MEISHGLLLLLFNLSLLLLAELVNGSTDTQRKPYIVYMGDLPKTGAVTAADHHSLLSAVVGSDRMARDSTIHSYGRSFNGFAARLLPHEAKILSEKEGVVSVFPNTMRKLHTTRSWDFLGMREKMKKRNPKAEINMVIGLLDTGIWMDCPSFKDKGYGPPPTKWKGKCSNSSGFTGCNNKVIGAKYYDLDHQPGMLGKDDILSPVDTDGHGTHTASTAAGIVVKNASLFGVGKGTARGGVPLARIAMYKVCWYTGCSDMNLLAGFDDAIADGVDVLSVSIGGTVGPFFEDPIAIGAFHAMRRGVLVSSSAGNDGPLEATVQNVAPWILTVGATGLDREFRSQVKLGNGMKASGVSVNTFSPRKKMYPLTSGTLASNSSGAYWGNVSACDWASLIPEEVKGKIVYCMGNRGQDFNIRDLGGIGTIMSLDEPTDIAFTFVIPSTFVTSEEGRKIDKYINSTKKAQAVIYKSKAFKIAAPFVSSFSSRGPQDLSPNILKVKKSSPLCSFSSLLSCVPTTNENFNEQPDIVAPGLDILAGYSKLAPISGDPEDRRFANFNILTGTSMSCPHVAAAAAYVKSFHPKWSPAAIKSALMTTATTLKIKDNALGSGSGQLNPRIAVHPGLVYDIPTSGYIRFLCKEGYNSTTIGLLTGGKQKYKCSNFRPALGSDGLNYPSMHLQIKDPTARFSAVFYRTVTSVGHGASVYKATVKATKGLSVRVVPNTLSFQKAHQRRSFKVVLKGKPNNSRIQSAFLEWSDSKHKVKSPILVYRQSI</sequence>
<dbReference type="InterPro" id="IPR041469">
    <property type="entry name" value="Subtilisin-like_FN3"/>
</dbReference>
<evidence type="ECO:0000313" key="12">
    <source>
        <dbReference type="EMBL" id="RVW48016.1"/>
    </source>
</evidence>
<dbReference type="Gene3D" id="2.60.40.2310">
    <property type="match status" value="1"/>
</dbReference>
<keyword evidence="2 7" id="KW-0645">Protease</keyword>
<accession>A0A438EJV7</accession>
<dbReference type="Pfam" id="PF00082">
    <property type="entry name" value="Peptidase_S8"/>
    <property type="match status" value="1"/>
</dbReference>
<keyword evidence="5 7" id="KW-0720">Serine protease</keyword>
<feature type="domain" description="Peptidase S8/S53" evidence="9">
    <location>
        <begin position="135"/>
        <end position="608"/>
    </location>
</feature>
<dbReference type="PRINTS" id="PR00723">
    <property type="entry name" value="SUBTILISIN"/>
</dbReference>
<dbReference type="InterPro" id="IPR045051">
    <property type="entry name" value="SBT"/>
</dbReference>
<dbReference type="InterPro" id="IPR023828">
    <property type="entry name" value="Peptidase_S8_Ser-AS"/>
</dbReference>
<dbReference type="GO" id="GO:0006508">
    <property type="term" value="P:proteolysis"/>
    <property type="evidence" value="ECO:0007669"/>
    <property type="project" value="UniProtKB-KW"/>
</dbReference>
<dbReference type="Proteomes" id="UP000288805">
    <property type="component" value="Unassembled WGS sequence"/>
</dbReference>
<evidence type="ECO:0000256" key="5">
    <source>
        <dbReference type="ARBA" id="ARBA00022825"/>
    </source>
</evidence>
<dbReference type="Pfam" id="PF17766">
    <property type="entry name" value="fn3_6"/>
    <property type="match status" value="1"/>
</dbReference>
<dbReference type="Gene3D" id="3.40.50.200">
    <property type="entry name" value="Peptidase S8/S53 domain"/>
    <property type="match status" value="1"/>
</dbReference>
<evidence type="ECO:0000259" key="10">
    <source>
        <dbReference type="Pfam" id="PF05922"/>
    </source>
</evidence>
<protein>
    <submittedName>
        <fullName evidence="12">Subtilisin-like protease SBT4.15</fullName>
    </submittedName>
</protein>
<evidence type="ECO:0000313" key="13">
    <source>
        <dbReference type="Proteomes" id="UP000288805"/>
    </source>
</evidence>
<feature type="domain" description="Inhibitor I9" evidence="10">
    <location>
        <begin position="34"/>
        <end position="111"/>
    </location>
</feature>
<dbReference type="PROSITE" id="PS51892">
    <property type="entry name" value="SUBTILASE"/>
    <property type="match status" value="1"/>
</dbReference>
<dbReference type="FunFam" id="3.30.70.80:FF:000002">
    <property type="entry name" value="Subtilisin-like protease SBT5.3"/>
    <property type="match status" value="1"/>
</dbReference>
<dbReference type="InterPro" id="IPR000209">
    <property type="entry name" value="Peptidase_S8/S53_dom"/>
</dbReference>
<dbReference type="InterPro" id="IPR010259">
    <property type="entry name" value="S8pro/Inhibitor_I9"/>
</dbReference>
<comment type="caution">
    <text evidence="12">The sequence shown here is derived from an EMBL/GenBank/DDBJ whole genome shotgun (WGS) entry which is preliminary data.</text>
</comment>
<comment type="similarity">
    <text evidence="1 7">Belongs to the peptidase S8 family.</text>
</comment>
<evidence type="ECO:0000259" key="11">
    <source>
        <dbReference type="Pfam" id="PF17766"/>
    </source>
</evidence>
<dbReference type="PANTHER" id="PTHR10795">
    <property type="entry name" value="PROPROTEIN CONVERTASE SUBTILISIN/KEXIN"/>
    <property type="match status" value="1"/>
</dbReference>
<feature type="chain" id="PRO_5019155729" evidence="8">
    <location>
        <begin position="26"/>
        <end position="771"/>
    </location>
</feature>
<evidence type="ECO:0000256" key="8">
    <source>
        <dbReference type="SAM" id="SignalP"/>
    </source>
</evidence>
<dbReference type="GO" id="GO:0004252">
    <property type="term" value="F:serine-type endopeptidase activity"/>
    <property type="evidence" value="ECO:0007669"/>
    <property type="project" value="UniProtKB-UniRule"/>
</dbReference>
<name>A0A438EJV7_VITVI</name>
<dbReference type="InterPro" id="IPR015500">
    <property type="entry name" value="Peptidase_S8_subtilisin-rel"/>
</dbReference>
<feature type="active site" description="Charge relay system" evidence="6 7">
    <location>
        <position position="142"/>
    </location>
</feature>
<gene>
    <name evidence="12" type="primary">SBT4.15_3</name>
    <name evidence="12" type="ORF">CK203_089203</name>
</gene>
<dbReference type="EMBL" id="QGNW01001259">
    <property type="protein sequence ID" value="RVW48016.1"/>
    <property type="molecule type" value="Genomic_DNA"/>
</dbReference>
<dbReference type="AlphaFoldDB" id="A0A438EJV7"/>
<dbReference type="InterPro" id="IPR037045">
    <property type="entry name" value="S8pro/Inhibitor_I9_sf"/>
</dbReference>
<evidence type="ECO:0000256" key="6">
    <source>
        <dbReference type="PIRSR" id="PIRSR615500-1"/>
    </source>
</evidence>
<evidence type="ECO:0000256" key="3">
    <source>
        <dbReference type="ARBA" id="ARBA00022729"/>
    </source>
</evidence>
<proteinExistence type="inferred from homology"/>
<dbReference type="PROSITE" id="PS00138">
    <property type="entry name" value="SUBTILASE_SER"/>
    <property type="match status" value="1"/>
</dbReference>
<dbReference type="SUPFAM" id="SSF52743">
    <property type="entry name" value="Subtilisin-like"/>
    <property type="match status" value="1"/>
</dbReference>
<dbReference type="Gene3D" id="3.30.70.80">
    <property type="entry name" value="Peptidase S8 propeptide/proteinase inhibitor I9"/>
    <property type="match status" value="1"/>
</dbReference>
<organism evidence="12 13">
    <name type="scientific">Vitis vinifera</name>
    <name type="common">Grape</name>
    <dbReference type="NCBI Taxonomy" id="29760"/>
    <lineage>
        <taxon>Eukaryota</taxon>
        <taxon>Viridiplantae</taxon>
        <taxon>Streptophyta</taxon>
        <taxon>Embryophyta</taxon>
        <taxon>Tracheophyta</taxon>
        <taxon>Spermatophyta</taxon>
        <taxon>Magnoliopsida</taxon>
        <taxon>eudicotyledons</taxon>
        <taxon>Gunneridae</taxon>
        <taxon>Pentapetalae</taxon>
        <taxon>rosids</taxon>
        <taxon>Vitales</taxon>
        <taxon>Vitaceae</taxon>
        <taxon>Viteae</taxon>
        <taxon>Vitis</taxon>
    </lineage>
</organism>
<evidence type="ECO:0000256" key="2">
    <source>
        <dbReference type="ARBA" id="ARBA00022670"/>
    </source>
</evidence>
<dbReference type="Gene3D" id="3.50.30.30">
    <property type="match status" value="1"/>
</dbReference>
<evidence type="ECO:0000256" key="4">
    <source>
        <dbReference type="ARBA" id="ARBA00022801"/>
    </source>
</evidence>
<dbReference type="CDD" id="cd02120">
    <property type="entry name" value="PA_subtilisin_like"/>
    <property type="match status" value="1"/>
</dbReference>
<evidence type="ECO:0000256" key="1">
    <source>
        <dbReference type="ARBA" id="ARBA00011073"/>
    </source>
</evidence>
<keyword evidence="3 8" id="KW-0732">Signal</keyword>
<evidence type="ECO:0000259" key="9">
    <source>
        <dbReference type="Pfam" id="PF00082"/>
    </source>
</evidence>
<feature type="active site" description="Charge relay system" evidence="6 7">
    <location>
        <position position="562"/>
    </location>
</feature>
<dbReference type="InterPro" id="IPR036852">
    <property type="entry name" value="Peptidase_S8/S53_dom_sf"/>
</dbReference>
<dbReference type="Pfam" id="PF05922">
    <property type="entry name" value="Inhibitor_I9"/>
    <property type="match status" value="1"/>
</dbReference>
<feature type="active site" description="Charge relay system" evidence="6 7">
    <location>
        <position position="210"/>
    </location>
</feature>
<keyword evidence="4 7" id="KW-0378">Hydrolase</keyword>
<feature type="domain" description="Subtilisin-like protease fibronectin type-III" evidence="11">
    <location>
        <begin position="669"/>
        <end position="766"/>
    </location>
</feature>
<reference evidence="12 13" key="1">
    <citation type="journal article" date="2018" name="PLoS Genet.">
        <title>Population sequencing reveals clonal diversity and ancestral inbreeding in the grapevine cultivar Chardonnay.</title>
        <authorList>
            <person name="Roach M.J."/>
            <person name="Johnson D.L."/>
            <person name="Bohlmann J."/>
            <person name="van Vuuren H.J."/>
            <person name="Jones S.J."/>
            <person name="Pretorius I.S."/>
            <person name="Schmidt S.A."/>
            <person name="Borneman A.R."/>
        </authorList>
    </citation>
    <scope>NUCLEOTIDE SEQUENCE [LARGE SCALE GENOMIC DNA]</scope>
    <source>
        <strain evidence="13">cv. Chardonnay</strain>
        <tissue evidence="12">Leaf</tissue>
    </source>
</reference>
<evidence type="ECO:0000256" key="7">
    <source>
        <dbReference type="PROSITE-ProRule" id="PRU01240"/>
    </source>
</evidence>